<evidence type="ECO:0000256" key="1">
    <source>
        <dbReference type="SAM" id="SignalP"/>
    </source>
</evidence>
<feature type="chain" id="PRO_5022104322" evidence="1">
    <location>
        <begin position="23"/>
        <end position="367"/>
    </location>
</feature>
<feature type="signal peptide" evidence="1">
    <location>
        <begin position="1"/>
        <end position="22"/>
    </location>
</feature>
<dbReference type="OrthoDB" id="529831at2"/>
<dbReference type="AlphaFoldDB" id="A0A562QQW7"/>
<name>A0A562QQW7_9BACI</name>
<dbReference type="RefSeq" id="WP_144449217.1">
    <property type="nucleotide sequence ID" value="NZ_VLKZ01000002.1"/>
</dbReference>
<evidence type="ECO:0000313" key="2">
    <source>
        <dbReference type="EMBL" id="TWI59139.1"/>
    </source>
</evidence>
<protein>
    <submittedName>
        <fullName evidence="2">Uncharacterized protein</fullName>
    </submittedName>
</protein>
<accession>A0A562QQW7</accession>
<evidence type="ECO:0000313" key="3">
    <source>
        <dbReference type="Proteomes" id="UP000315711"/>
    </source>
</evidence>
<reference evidence="2 3" key="1">
    <citation type="journal article" date="2015" name="Stand. Genomic Sci.">
        <title>Genomic Encyclopedia of Bacterial and Archaeal Type Strains, Phase III: the genomes of soil and plant-associated and newly described type strains.</title>
        <authorList>
            <person name="Whitman W.B."/>
            <person name="Woyke T."/>
            <person name="Klenk H.P."/>
            <person name="Zhou Y."/>
            <person name="Lilburn T.G."/>
            <person name="Beck B.J."/>
            <person name="De Vos P."/>
            <person name="Vandamme P."/>
            <person name="Eisen J.A."/>
            <person name="Garrity G."/>
            <person name="Hugenholtz P."/>
            <person name="Kyrpides N.C."/>
        </authorList>
    </citation>
    <scope>NUCLEOTIDE SEQUENCE [LARGE SCALE GENOMIC DNA]</scope>
    <source>
        <strain evidence="2 3">CGMCC 1.10116</strain>
    </source>
</reference>
<comment type="caution">
    <text evidence="2">The sequence shown here is derived from an EMBL/GenBank/DDBJ whole genome shotgun (WGS) entry which is preliminary data.</text>
</comment>
<keyword evidence="3" id="KW-1185">Reference proteome</keyword>
<keyword evidence="1" id="KW-0732">Signal</keyword>
<proteinExistence type="predicted"/>
<gene>
    <name evidence="2" type="ORF">IQ10_00851</name>
</gene>
<organism evidence="2 3">
    <name type="scientific">Halalkalibacter nanhaiisediminis</name>
    <dbReference type="NCBI Taxonomy" id="688079"/>
    <lineage>
        <taxon>Bacteria</taxon>
        <taxon>Bacillati</taxon>
        <taxon>Bacillota</taxon>
        <taxon>Bacilli</taxon>
        <taxon>Bacillales</taxon>
        <taxon>Bacillaceae</taxon>
        <taxon>Halalkalibacter</taxon>
    </lineage>
</organism>
<dbReference type="Proteomes" id="UP000315711">
    <property type="component" value="Unassembled WGS sequence"/>
</dbReference>
<sequence length="367" mass="41638">MKKTFLLMLLLFYIMQPVQILAKQAEAEMSFLVKSSGNSLFQTVLTVQSNDLIHALTNAKSRMKVSEIPSSNNYLLIEDNGIIRIFIVDDNGAIYDEQTKEKIAISPNVTKKIKTYFKVLQAKHFGEIFTWEEVNSIIPRYTTFRITDIETGLQFQAQRRAGSNHADVQPLTESDTKIMKRIYGGKWSWNRRAILIHYQNHVIAASMHGMPHGHGALKNGFPGHFCIHFKDSLTHSTKSLDLSHQVMIYKAAGSLGQFVKEQTPEAIIELFFIAVNHHDEDLMGYIYSGDVTAISDSMKDVEMIRMVNKLNPPLIKGDVLHEIPIVFKLKEVGKSEVELSFTFTVKRDSPTSAWELGNLPLKHEDSK</sequence>
<dbReference type="EMBL" id="VLKZ01000002">
    <property type="protein sequence ID" value="TWI59139.1"/>
    <property type="molecule type" value="Genomic_DNA"/>
</dbReference>